<dbReference type="NCBIfam" id="TIGR01414">
    <property type="entry name" value="autotrans_barl"/>
    <property type="match status" value="1"/>
</dbReference>
<feature type="region of interest" description="Disordered" evidence="1">
    <location>
        <begin position="594"/>
        <end position="616"/>
    </location>
</feature>
<dbReference type="Pfam" id="PF18883">
    <property type="entry name" value="AC_1"/>
    <property type="match status" value="1"/>
</dbReference>
<evidence type="ECO:0000313" key="3">
    <source>
        <dbReference type="EMBL" id="CAG2133608.1"/>
    </source>
</evidence>
<organism evidence="3 4">
    <name type="scientific">Cupriavidus numazuensis</name>
    <dbReference type="NCBI Taxonomy" id="221992"/>
    <lineage>
        <taxon>Bacteria</taxon>
        <taxon>Pseudomonadati</taxon>
        <taxon>Pseudomonadota</taxon>
        <taxon>Betaproteobacteria</taxon>
        <taxon>Burkholderiales</taxon>
        <taxon>Burkholderiaceae</taxon>
        <taxon>Cupriavidus</taxon>
    </lineage>
</organism>
<gene>
    <name evidence="3" type="ORF">LMG26411_00824</name>
</gene>
<dbReference type="RefSeq" id="WP_211952033.1">
    <property type="nucleotide sequence ID" value="NZ_CAJPVI010000003.1"/>
</dbReference>
<name>A0ABM8TBG5_9BURK</name>
<dbReference type="EMBL" id="CAJPVI010000003">
    <property type="protein sequence ID" value="CAG2133608.1"/>
    <property type="molecule type" value="Genomic_DNA"/>
</dbReference>
<dbReference type="InterPro" id="IPR005546">
    <property type="entry name" value="Autotransporte_beta"/>
</dbReference>
<dbReference type="SUPFAM" id="SSF51126">
    <property type="entry name" value="Pectin lyase-like"/>
    <property type="match status" value="1"/>
</dbReference>
<dbReference type="InterPro" id="IPR043990">
    <property type="entry name" value="AC_1"/>
</dbReference>
<dbReference type="InterPro" id="IPR036709">
    <property type="entry name" value="Autotransporte_beta_dom_sf"/>
</dbReference>
<dbReference type="Gene3D" id="2.40.128.130">
    <property type="entry name" value="Autotransporter beta-domain"/>
    <property type="match status" value="1"/>
</dbReference>
<dbReference type="InterPro" id="IPR012332">
    <property type="entry name" value="Autotransporter_pectin_lyase_C"/>
</dbReference>
<feature type="compositionally biased region" description="Pro residues" evidence="1">
    <location>
        <begin position="597"/>
        <end position="616"/>
    </location>
</feature>
<sequence length="948" mass="97686">MLARSSLAVFFLGALPGLPEAEAAECSPWQGGKAVANACELTLAGGTIDTGRGDYQAALTAQGGGVVTVTGPLKLFTAGNDATGIFAQSQGKITLTVPGNSVTTSGNNSYGVQSFGSQYITAQATIVTSGEQSHAAFEDFGGAIRLTDSDLTTSGARAAGAAIQGGGVIDLEGTTTITTRGDAAPGLFATDAGSRGILGVNGTGNFTIRTSGAGAPAAIARNGGVLNLRGNSAMTTTGSGSHGLHVYADGSSLTAQNAQVRTEGPSAFGAFATQRGAITLADSTITTTGQGSHGLSVHDGGRIVARNVTVNTSGQQASGAEISNGARLDLYNVTLRSTGSGAGLYSDAAGANAPVTVLVDGGLVDAAQSGVVHVAGSNMDLTVRNGAILRAGTGRLAEIMSMNGQAAQLTLAADHATLNGDIVANAAGGNIADIALTNGSVLTGAVTGARTLGVQQSQWSVTADSTVGTLTNSGAIAFGEGFHLLATRSYTGQSGNLTLNTRLGIDESPSDRLQVADMASGTTALRIRNAGGPGATTTGNGILVIDAHASEPHAFALAGPVVAGPYEYTLQRGSTDASAPQNWYLRSTLDCSGAGAPSPPCPAPGPSPAPPGPVPPIPNYRPEVSLYTAIAPLALQYGRSLMDTLHERMGEQAVLRDRSDLSGEPLPGAGWGRVIGMQGNRDGGQRGIYGKTPSYDYRFAGMQLGADLLRHTHDDGHRDHAGVYGAIGYAGMDVDHFTGVRAGTNRFDGYTVGSYWTHYGEQDWYLDGVLQGTWYNVRASSNRGLPELTTHGVGLASSIEAGYPFALGQGWVLEPQSQLLYQWVKLDDSSDAGATVHFDNVRSLAGRIGARIARTWQDDEAVQPRQFTVWARVSAWYEFLGDPRTAFSTASGFIPFQANLAGGWSELKAGFSAEFRRNLFAYASAGYQRGFDGTRRAWDGKLGVRFNW</sequence>
<dbReference type="PROSITE" id="PS51208">
    <property type="entry name" value="AUTOTRANSPORTER"/>
    <property type="match status" value="1"/>
</dbReference>
<dbReference type="InterPro" id="IPR006315">
    <property type="entry name" value="OM_autotransptr_brl_dom"/>
</dbReference>
<protein>
    <recommendedName>
        <fullName evidence="2">Autotransporter domain-containing protein</fullName>
    </recommendedName>
</protein>
<dbReference type="Gene3D" id="2.160.20.20">
    <property type="match status" value="1"/>
</dbReference>
<proteinExistence type="predicted"/>
<evidence type="ECO:0000313" key="4">
    <source>
        <dbReference type="Proteomes" id="UP000672657"/>
    </source>
</evidence>
<dbReference type="InterPro" id="IPR011050">
    <property type="entry name" value="Pectin_lyase_fold/virulence"/>
</dbReference>
<dbReference type="Proteomes" id="UP000672657">
    <property type="component" value="Unassembled WGS sequence"/>
</dbReference>
<dbReference type="SMART" id="SM00869">
    <property type="entry name" value="Autotransporter"/>
    <property type="match status" value="1"/>
</dbReference>
<keyword evidence="4" id="KW-1185">Reference proteome</keyword>
<reference evidence="3 4" key="1">
    <citation type="submission" date="2021-03" db="EMBL/GenBank/DDBJ databases">
        <authorList>
            <person name="Peeters C."/>
        </authorList>
    </citation>
    <scope>NUCLEOTIDE SEQUENCE [LARGE SCALE GENOMIC DNA]</scope>
    <source>
        <strain evidence="3 4">LMG 26411</strain>
    </source>
</reference>
<dbReference type="SUPFAM" id="SSF103515">
    <property type="entry name" value="Autotransporter"/>
    <property type="match status" value="1"/>
</dbReference>
<feature type="domain" description="Autotransporter" evidence="2">
    <location>
        <begin position="663"/>
        <end position="948"/>
    </location>
</feature>
<evidence type="ECO:0000256" key="1">
    <source>
        <dbReference type="SAM" id="MobiDB-lite"/>
    </source>
</evidence>
<comment type="caution">
    <text evidence="3">The sequence shown here is derived from an EMBL/GenBank/DDBJ whole genome shotgun (WGS) entry which is preliminary data.</text>
</comment>
<accession>A0ABM8TBG5</accession>
<evidence type="ECO:0000259" key="2">
    <source>
        <dbReference type="PROSITE" id="PS51208"/>
    </source>
</evidence>
<dbReference type="Pfam" id="PF03797">
    <property type="entry name" value="Autotransporter"/>
    <property type="match status" value="1"/>
</dbReference>
<dbReference type="CDD" id="cd01344">
    <property type="entry name" value="PL2_Passenger_AT"/>
    <property type="match status" value="1"/>
</dbReference>